<dbReference type="RefSeq" id="WP_043914059.1">
    <property type="nucleotide sequence ID" value="NZ_JXZB01000004.1"/>
</dbReference>
<accession>A0A0D0NSV5</accession>
<proteinExistence type="predicted"/>
<dbReference type="Proteomes" id="UP000032066">
    <property type="component" value="Unassembled WGS sequence"/>
</dbReference>
<dbReference type="STRING" id="2064.TR51_23800"/>
<comment type="caution">
    <text evidence="2">The sequence shown here is derived from an EMBL/GenBank/DDBJ whole genome shotgun (WGS) entry which is preliminary data.</text>
</comment>
<keyword evidence="3" id="KW-1185">Reference proteome</keyword>
<dbReference type="OrthoDB" id="3873501at2"/>
<reference evidence="2 3" key="1">
    <citation type="submission" date="2015-02" db="EMBL/GenBank/DDBJ databases">
        <title>Draft genome sequence of Kitasatospora griseola MF730-N6, a bafilomycin, terpentecin and satosporin producer.</title>
        <authorList>
            <person name="Arens J.C."/>
            <person name="Haltli B."/>
            <person name="Kerr R.G."/>
        </authorList>
    </citation>
    <scope>NUCLEOTIDE SEQUENCE [LARGE SCALE GENOMIC DNA]</scope>
    <source>
        <strain evidence="2 3">MF730-N6</strain>
    </source>
</reference>
<dbReference type="PATRIC" id="fig|2064.6.peg.5096"/>
<protein>
    <submittedName>
        <fullName evidence="2">Uncharacterized protein</fullName>
    </submittedName>
</protein>
<name>A0A0D0NSV5_KITGR</name>
<evidence type="ECO:0000313" key="2">
    <source>
        <dbReference type="EMBL" id="KIQ62171.1"/>
    </source>
</evidence>
<evidence type="ECO:0000313" key="3">
    <source>
        <dbReference type="Proteomes" id="UP000032066"/>
    </source>
</evidence>
<dbReference type="EMBL" id="JXZB01000004">
    <property type="protein sequence ID" value="KIQ62171.1"/>
    <property type="molecule type" value="Genomic_DNA"/>
</dbReference>
<gene>
    <name evidence="2" type="ORF">TR51_23800</name>
</gene>
<evidence type="ECO:0000256" key="1">
    <source>
        <dbReference type="SAM" id="MobiDB-lite"/>
    </source>
</evidence>
<sequence>MSGEQHFYLGSVTNVSGSGNIGSVNFGGTAQPGPEQLALLRTLVADLRQHVPGPEGQQLDQTLTDLDPASAPDGETADQRGARLNRALETARRVAETARSLGPGVVELANRIIGMASGT</sequence>
<dbReference type="AlphaFoldDB" id="A0A0D0NSV5"/>
<organism evidence="2 3">
    <name type="scientific">Kitasatospora griseola</name>
    <name type="common">Streptomyces griseolosporeus</name>
    <dbReference type="NCBI Taxonomy" id="2064"/>
    <lineage>
        <taxon>Bacteria</taxon>
        <taxon>Bacillati</taxon>
        <taxon>Actinomycetota</taxon>
        <taxon>Actinomycetes</taxon>
        <taxon>Kitasatosporales</taxon>
        <taxon>Streptomycetaceae</taxon>
        <taxon>Kitasatospora</taxon>
    </lineage>
</organism>
<feature type="region of interest" description="Disordered" evidence="1">
    <location>
        <begin position="49"/>
        <end position="81"/>
    </location>
</feature>